<dbReference type="SMART" id="SM00448">
    <property type="entry name" value="REC"/>
    <property type="match status" value="1"/>
</dbReference>
<dbReference type="InterPro" id="IPR011006">
    <property type="entry name" value="CheY-like_superfamily"/>
</dbReference>
<evidence type="ECO:0000256" key="1">
    <source>
        <dbReference type="PROSITE-ProRule" id="PRU00169"/>
    </source>
</evidence>
<gene>
    <name evidence="4" type="ordered locus">Oweho_1721</name>
</gene>
<dbReference type="InterPro" id="IPR007492">
    <property type="entry name" value="LytTR_DNA-bd_dom"/>
</dbReference>
<dbReference type="Pfam" id="PF00072">
    <property type="entry name" value="Response_reg"/>
    <property type="match status" value="1"/>
</dbReference>
<dbReference type="eggNOG" id="COG3279">
    <property type="taxonomic scope" value="Bacteria"/>
</dbReference>
<dbReference type="Pfam" id="PF04397">
    <property type="entry name" value="LytTR"/>
    <property type="match status" value="1"/>
</dbReference>
<dbReference type="PROSITE" id="PS50930">
    <property type="entry name" value="HTH_LYTTR"/>
    <property type="match status" value="1"/>
</dbReference>
<name>G8R0K5_OWEHD</name>
<accession>G8R0K5</accession>
<dbReference type="Gene3D" id="3.40.50.2300">
    <property type="match status" value="1"/>
</dbReference>
<evidence type="ECO:0000259" key="3">
    <source>
        <dbReference type="PROSITE" id="PS50930"/>
    </source>
</evidence>
<dbReference type="SUPFAM" id="SSF52172">
    <property type="entry name" value="CheY-like"/>
    <property type="match status" value="1"/>
</dbReference>
<feature type="domain" description="HTH LytTR-type" evidence="3">
    <location>
        <begin position="142"/>
        <end position="246"/>
    </location>
</feature>
<dbReference type="PANTHER" id="PTHR37299:SF1">
    <property type="entry name" value="STAGE 0 SPORULATION PROTEIN A HOMOLOG"/>
    <property type="match status" value="1"/>
</dbReference>
<dbReference type="OrthoDB" id="2168082at2"/>
<dbReference type="STRING" id="926562.Oweho_1721"/>
<reference evidence="4 5" key="1">
    <citation type="journal article" date="2012" name="Stand. Genomic Sci.">
        <title>Genome sequence of the orange-pigmented seawater bacterium Owenweeksia hongkongensis type strain (UST20020801(T)).</title>
        <authorList>
            <person name="Riedel T."/>
            <person name="Held B."/>
            <person name="Nolan M."/>
            <person name="Lucas S."/>
            <person name="Lapidus A."/>
            <person name="Tice H."/>
            <person name="Del Rio T.G."/>
            <person name="Cheng J.F."/>
            <person name="Han C."/>
            <person name="Tapia R."/>
            <person name="Goodwin L.A."/>
            <person name="Pitluck S."/>
            <person name="Liolios K."/>
            <person name="Mavromatis K."/>
            <person name="Pagani I."/>
            <person name="Ivanova N."/>
            <person name="Mikhailova N."/>
            <person name="Pati A."/>
            <person name="Chen A."/>
            <person name="Palaniappan K."/>
            <person name="Rohde M."/>
            <person name="Tindall B.J."/>
            <person name="Detter J.C."/>
            <person name="Goker M."/>
            <person name="Woyke T."/>
            <person name="Bristow J."/>
            <person name="Eisen J.A."/>
            <person name="Markowitz V."/>
            <person name="Hugenholtz P."/>
            <person name="Klenk H.P."/>
            <person name="Kyrpides N.C."/>
        </authorList>
    </citation>
    <scope>NUCLEOTIDE SEQUENCE</scope>
    <source>
        <strain evidence="5">DSM 17368 / JCM 12287 / NRRL B-23963</strain>
    </source>
</reference>
<feature type="domain" description="Response regulatory" evidence="2">
    <location>
        <begin position="5"/>
        <end position="116"/>
    </location>
</feature>
<dbReference type="GO" id="GO:0000156">
    <property type="term" value="F:phosphorelay response regulator activity"/>
    <property type="evidence" value="ECO:0007669"/>
    <property type="project" value="InterPro"/>
</dbReference>
<dbReference type="GO" id="GO:0003677">
    <property type="term" value="F:DNA binding"/>
    <property type="evidence" value="ECO:0007669"/>
    <property type="project" value="InterPro"/>
</dbReference>
<organism evidence="4 5">
    <name type="scientific">Owenweeksia hongkongensis (strain DSM 17368 / CIP 108786 / JCM 12287 / NRRL B-23963 / UST20020801)</name>
    <dbReference type="NCBI Taxonomy" id="926562"/>
    <lineage>
        <taxon>Bacteria</taxon>
        <taxon>Pseudomonadati</taxon>
        <taxon>Bacteroidota</taxon>
        <taxon>Flavobacteriia</taxon>
        <taxon>Flavobacteriales</taxon>
        <taxon>Owenweeksiaceae</taxon>
        <taxon>Owenweeksia</taxon>
    </lineage>
</organism>
<dbReference type="Gene3D" id="2.40.50.1020">
    <property type="entry name" value="LytTr DNA-binding domain"/>
    <property type="match status" value="1"/>
</dbReference>
<evidence type="ECO:0000313" key="5">
    <source>
        <dbReference type="Proteomes" id="UP000005631"/>
    </source>
</evidence>
<sequence>MKKIKALLIDDEPLACDLVQEYLQDYAEVEIVGRCHDGFEGLKAINEHQPDLVFLDVQMPKISGFEMLELLDEPPAIIFATAFDEYAIKAFEQNAVDYLLKPFSKERFDKALQKFLARQGASPENVKKVVEEAVQTTDQNRVVIKDGAKIRIIPVKDIIRLEADDDYVKIFTAQGNFMKKKTLTHFEKTLTQDVFVRVHRSHLINISHISRIDPYEKNSHVALLKDNTRVPVSRSGYQVLKGVLNL</sequence>
<keyword evidence="1" id="KW-0597">Phosphoprotein</keyword>
<dbReference type="HOGENOM" id="CLU_000445_14_1_10"/>
<keyword evidence="5" id="KW-1185">Reference proteome</keyword>
<dbReference type="RefSeq" id="WP_014202065.1">
    <property type="nucleotide sequence ID" value="NC_016599.1"/>
</dbReference>
<dbReference type="InterPro" id="IPR046947">
    <property type="entry name" value="LytR-like"/>
</dbReference>
<dbReference type="PROSITE" id="PS50110">
    <property type="entry name" value="RESPONSE_REGULATORY"/>
    <property type="match status" value="1"/>
</dbReference>
<dbReference type="FunFam" id="3.40.50.2300:FF:000051">
    <property type="entry name" value="Two-component response regulator yehT"/>
    <property type="match status" value="1"/>
</dbReference>
<evidence type="ECO:0000313" key="4">
    <source>
        <dbReference type="EMBL" id="AEV32709.1"/>
    </source>
</evidence>
<feature type="modified residue" description="4-aspartylphosphate" evidence="1">
    <location>
        <position position="56"/>
    </location>
</feature>
<evidence type="ECO:0000259" key="2">
    <source>
        <dbReference type="PROSITE" id="PS50110"/>
    </source>
</evidence>
<dbReference type="Proteomes" id="UP000005631">
    <property type="component" value="Chromosome"/>
</dbReference>
<dbReference type="InterPro" id="IPR001789">
    <property type="entry name" value="Sig_transdc_resp-reg_receiver"/>
</dbReference>
<proteinExistence type="predicted"/>
<dbReference type="KEGG" id="oho:Oweho_1721"/>
<protein>
    <submittedName>
        <fullName evidence="4">Response regulator of the LytR/AlgR family</fullName>
    </submittedName>
</protein>
<dbReference type="PANTHER" id="PTHR37299">
    <property type="entry name" value="TRANSCRIPTIONAL REGULATOR-RELATED"/>
    <property type="match status" value="1"/>
</dbReference>
<dbReference type="SMART" id="SM00850">
    <property type="entry name" value="LytTR"/>
    <property type="match status" value="1"/>
</dbReference>
<dbReference type="EMBL" id="CP003156">
    <property type="protein sequence ID" value="AEV32709.1"/>
    <property type="molecule type" value="Genomic_DNA"/>
</dbReference>
<dbReference type="AlphaFoldDB" id="G8R0K5"/>